<comment type="function">
    <text evidence="1">Site-specific tyrosine recombinase, which acts by catalyzing the cutting and rejoining of the recombining DNA molecules.</text>
</comment>
<accession>A0A858BS41</accession>
<evidence type="ECO:0000256" key="6">
    <source>
        <dbReference type="PROSITE-ProRule" id="PRU01248"/>
    </source>
</evidence>
<evidence type="ECO:0000259" key="7">
    <source>
        <dbReference type="PROSITE" id="PS51898"/>
    </source>
</evidence>
<evidence type="ECO:0000259" key="8">
    <source>
        <dbReference type="PROSITE" id="PS51900"/>
    </source>
</evidence>
<dbReference type="AlphaFoldDB" id="A0A858BS41"/>
<dbReference type="Proteomes" id="UP000466848">
    <property type="component" value="Chromosome"/>
</dbReference>
<name>A0A858BS41_9FIRM</name>
<comment type="similarity">
    <text evidence="2">Belongs to the 'phage' integrase family.</text>
</comment>
<dbReference type="PANTHER" id="PTHR30349:SF64">
    <property type="entry name" value="PROPHAGE INTEGRASE INTD-RELATED"/>
    <property type="match status" value="1"/>
</dbReference>
<proteinExistence type="inferred from homology"/>
<keyword evidence="10" id="KW-1185">Reference proteome</keyword>
<reference evidence="9 10" key="1">
    <citation type="submission" date="2020-02" db="EMBL/GenBank/DDBJ databases">
        <authorList>
            <person name="Kim Y.B."/>
            <person name="Roh S.W."/>
        </authorList>
    </citation>
    <scope>NUCLEOTIDE SEQUENCE [LARGE SCALE GENOMIC DNA]</scope>
    <source>
        <strain evidence="9 10">DSM 103574</strain>
    </source>
</reference>
<sequence>MARRGENIYKRKDGRWEARYIKSRTLEGKAVYGYIYTRSYQSAKRAQAEARSNSSNHIDSSQSLDHGTSLKKYLNTWSLSIKMSVKKSTFSNYKGLIQRHIIPSIGDVSLYQVNNELVQQYVNEKLEGGRLDGNGGLSVKTTRDIVALLKRSLKPVGIEIKVQLPKYTLPKLRVLTLDEQAALIKAAMAQEDCEKAGILLSLFTGIRLGELCSLKWHDISFEEGILRIDKTIQRIVNYDVEESKTAIDIDVPKSEQSMRNIPLPQFLIDMLRRIRKDASEGDYILSGNQHFVEPRLCQYRFKTLTKSAGIERVNFHVLRHTFATRCVELGVDVKTISQLLGHSNVNITLNRYVHPTFEHQRKCLEKLFTPL</sequence>
<dbReference type="InterPro" id="IPR044068">
    <property type="entry name" value="CB"/>
</dbReference>
<evidence type="ECO:0000313" key="10">
    <source>
        <dbReference type="Proteomes" id="UP000466848"/>
    </source>
</evidence>
<evidence type="ECO:0000256" key="1">
    <source>
        <dbReference type="ARBA" id="ARBA00003283"/>
    </source>
</evidence>
<dbReference type="CDD" id="cd01189">
    <property type="entry name" value="INT_ICEBs1_C_like"/>
    <property type="match status" value="1"/>
</dbReference>
<dbReference type="EMBL" id="CP048649">
    <property type="protein sequence ID" value="QIB67868.1"/>
    <property type="molecule type" value="Genomic_DNA"/>
</dbReference>
<dbReference type="InterPro" id="IPR050090">
    <property type="entry name" value="Tyrosine_recombinase_XerCD"/>
</dbReference>
<keyword evidence="4 6" id="KW-0238">DNA-binding</keyword>
<feature type="domain" description="Tyr recombinase" evidence="7">
    <location>
        <begin position="170"/>
        <end position="365"/>
    </location>
</feature>
<dbReference type="Gene3D" id="1.10.443.10">
    <property type="entry name" value="Intergrase catalytic core"/>
    <property type="match status" value="1"/>
</dbReference>
<dbReference type="InterPro" id="IPR013762">
    <property type="entry name" value="Integrase-like_cat_sf"/>
</dbReference>
<dbReference type="Pfam" id="PF14659">
    <property type="entry name" value="Phage_int_SAM_3"/>
    <property type="match status" value="1"/>
</dbReference>
<dbReference type="PANTHER" id="PTHR30349">
    <property type="entry name" value="PHAGE INTEGRASE-RELATED"/>
    <property type="match status" value="1"/>
</dbReference>
<feature type="domain" description="Core-binding (CB)" evidence="8">
    <location>
        <begin position="68"/>
        <end position="157"/>
    </location>
</feature>
<dbReference type="PROSITE" id="PS51898">
    <property type="entry name" value="TYR_RECOMBINASE"/>
    <property type="match status" value="1"/>
</dbReference>
<dbReference type="RefSeq" id="WP_163064788.1">
    <property type="nucleotide sequence ID" value="NZ_CP048649.1"/>
</dbReference>
<dbReference type="InterPro" id="IPR010998">
    <property type="entry name" value="Integrase_recombinase_N"/>
</dbReference>
<evidence type="ECO:0000256" key="3">
    <source>
        <dbReference type="ARBA" id="ARBA00022908"/>
    </source>
</evidence>
<dbReference type="SUPFAM" id="SSF56349">
    <property type="entry name" value="DNA breaking-rejoining enzymes"/>
    <property type="match status" value="1"/>
</dbReference>
<protein>
    <submittedName>
        <fullName evidence="9">Site-specific integrase</fullName>
    </submittedName>
</protein>
<dbReference type="GO" id="GO:0003677">
    <property type="term" value="F:DNA binding"/>
    <property type="evidence" value="ECO:0007669"/>
    <property type="project" value="UniProtKB-UniRule"/>
</dbReference>
<dbReference type="Gene3D" id="1.10.150.130">
    <property type="match status" value="1"/>
</dbReference>
<dbReference type="Pfam" id="PF00589">
    <property type="entry name" value="Phage_integrase"/>
    <property type="match status" value="1"/>
</dbReference>
<dbReference type="GO" id="GO:0006310">
    <property type="term" value="P:DNA recombination"/>
    <property type="evidence" value="ECO:0007669"/>
    <property type="project" value="UniProtKB-KW"/>
</dbReference>
<evidence type="ECO:0000313" key="9">
    <source>
        <dbReference type="EMBL" id="QIB67868.1"/>
    </source>
</evidence>
<evidence type="ECO:0000256" key="5">
    <source>
        <dbReference type="ARBA" id="ARBA00023172"/>
    </source>
</evidence>
<evidence type="ECO:0000256" key="4">
    <source>
        <dbReference type="ARBA" id="ARBA00023125"/>
    </source>
</evidence>
<evidence type="ECO:0000256" key="2">
    <source>
        <dbReference type="ARBA" id="ARBA00008857"/>
    </source>
</evidence>
<dbReference type="InterPro" id="IPR004107">
    <property type="entry name" value="Integrase_SAM-like_N"/>
</dbReference>
<keyword evidence="3" id="KW-0229">DNA integration</keyword>
<dbReference type="InterPro" id="IPR002104">
    <property type="entry name" value="Integrase_catalytic"/>
</dbReference>
<dbReference type="PROSITE" id="PS51900">
    <property type="entry name" value="CB"/>
    <property type="match status" value="1"/>
</dbReference>
<dbReference type="KEGG" id="abut:Ami103574_00440"/>
<dbReference type="GO" id="GO:0015074">
    <property type="term" value="P:DNA integration"/>
    <property type="evidence" value="ECO:0007669"/>
    <property type="project" value="UniProtKB-KW"/>
</dbReference>
<dbReference type="InterPro" id="IPR011010">
    <property type="entry name" value="DNA_brk_join_enz"/>
</dbReference>
<organism evidence="9 10">
    <name type="scientific">Aminipila butyrica</name>
    <dbReference type="NCBI Taxonomy" id="433296"/>
    <lineage>
        <taxon>Bacteria</taxon>
        <taxon>Bacillati</taxon>
        <taxon>Bacillota</taxon>
        <taxon>Clostridia</taxon>
        <taxon>Peptostreptococcales</taxon>
        <taxon>Anaerovoracaceae</taxon>
        <taxon>Aminipila</taxon>
    </lineage>
</organism>
<keyword evidence="5" id="KW-0233">DNA recombination</keyword>
<gene>
    <name evidence="9" type="ORF">Ami103574_00440</name>
</gene>